<dbReference type="Proteomes" id="UP001165289">
    <property type="component" value="Unassembled WGS sequence"/>
</dbReference>
<proteinExistence type="predicted"/>
<evidence type="ECO:0000313" key="2">
    <source>
        <dbReference type="Proteomes" id="UP001165289"/>
    </source>
</evidence>
<sequence length="211" mass="25049">MEHVIAADDIKVNIGIVADIVPVYQEFETKMLSETLPVLLKDSLKERYYNHLQKITLLVIDVLPIDYKDSLFYIERTLAEPSLYSLNGLIMWKETAEKKIVKIQKLNPNLPKQIESVIVKRYECQRLRLKEEILKMGTYPIPEPWRSDCMRRALRHAIEGEFIFYVDPEIEEDMKPLNPSKRDQEQVSKYIWRSNICLLYIHKNNNKFTYD</sequence>
<comment type="caution">
    <text evidence="1">The sequence shown here is derived from an EMBL/GenBank/DDBJ whole genome shotgun (WGS) entry which is preliminary data.</text>
</comment>
<reference evidence="1 2" key="1">
    <citation type="journal article" date="2023" name="BMC Biol.">
        <title>The compact genome of the sponge Oopsacas minuta (Hexactinellida) is lacking key metazoan core genes.</title>
        <authorList>
            <person name="Santini S."/>
            <person name="Schenkelaars Q."/>
            <person name="Jourda C."/>
            <person name="Duchesne M."/>
            <person name="Belahbib H."/>
            <person name="Rocher C."/>
            <person name="Selva M."/>
            <person name="Riesgo A."/>
            <person name="Vervoort M."/>
            <person name="Leys S.P."/>
            <person name="Kodjabachian L."/>
            <person name="Le Bivic A."/>
            <person name="Borchiellini C."/>
            <person name="Claverie J.M."/>
            <person name="Renard E."/>
        </authorList>
    </citation>
    <scope>NUCLEOTIDE SEQUENCE [LARGE SCALE GENOMIC DNA]</scope>
    <source>
        <strain evidence="1">SPO-2</strain>
    </source>
</reference>
<organism evidence="1 2">
    <name type="scientific">Oopsacas minuta</name>
    <dbReference type="NCBI Taxonomy" id="111878"/>
    <lineage>
        <taxon>Eukaryota</taxon>
        <taxon>Metazoa</taxon>
        <taxon>Porifera</taxon>
        <taxon>Hexactinellida</taxon>
        <taxon>Hexasterophora</taxon>
        <taxon>Lyssacinosida</taxon>
        <taxon>Leucopsacidae</taxon>
        <taxon>Oopsacas</taxon>
    </lineage>
</organism>
<evidence type="ECO:0000313" key="1">
    <source>
        <dbReference type="EMBL" id="KAI6647875.1"/>
    </source>
</evidence>
<name>A0AAV7JGH9_9METZ</name>
<keyword evidence="2" id="KW-1185">Reference proteome</keyword>
<accession>A0AAV7JGH9</accession>
<dbReference type="EMBL" id="JAKMXF010000336">
    <property type="protein sequence ID" value="KAI6647875.1"/>
    <property type="molecule type" value="Genomic_DNA"/>
</dbReference>
<gene>
    <name evidence="1" type="ORF">LOD99_8462</name>
</gene>
<dbReference type="AlphaFoldDB" id="A0AAV7JGH9"/>
<protein>
    <submittedName>
        <fullName evidence="1">Uncharacterized protein</fullName>
    </submittedName>
</protein>